<protein>
    <submittedName>
        <fullName evidence="1">Uncharacterized protein</fullName>
    </submittedName>
</protein>
<keyword evidence="2" id="KW-1185">Reference proteome</keyword>
<evidence type="ECO:0000313" key="1">
    <source>
        <dbReference type="EMBL" id="QEK39461.1"/>
    </source>
</evidence>
<name>A0A5C0UIL9_9RICK</name>
<accession>A0A5C0UIL9</accession>
<evidence type="ECO:0000313" key="2">
    <source>
        <dbReference type="Proteomes" id="UP000323844"/>
    </source>
</evidence>
<dbReference type="Proteomes" id="UP000323844">
    <property type="component" value="Chromosome"/>
</dbReference>
<dbReference type="RefSeq" id="WP_148951822.1">
    <property type="nucleotide sequence ID" value="NZ_CP043312.1"/>
</dbReference>
<gene>
    <name evidence="1" type="ORF">FZC37_00710</name>
</gene>
<proteinExistence type="predicted"/>
<dbReference type="EMBL" id="CP043312">
    <property type="protein sequence ID" value="QEK39461.1"/>
    <property type="molecule type" value="Genomic_DNA"/>
</dbReference>
<organism evidence="1 2">
    <name type="scientific">Candidatus Sneabacter namystus</name>
    <dbReference type="NCBI Taxonomy" id="2601646"/>
    <lineage>
        <taxon>Bacteria</taxon>
        <taxon>Pseudomonadati</taxon>
        <taxon>Pseudomonadota</taxon>
        <taxon>Alphaproteobacteria</taxon>
        <taxon>Rickettsiales</taxon>
        <taxon>Rickettsiaceae</taxon>
        <taxon>Rickettsieae</taxon>
        <taxon>Candidatus Sneabacter</taxon>
    </lineage>
</organism>
<reference evidence="1 2" key="1">
    <citation type="submission" date="2019-08" db="EMBL/GenBank/DDBJ databases">
        <title>Highly reduced genomes of protist endosymbionts show evolutionary convergence.</title>
        <authorList>
            <person name="George E."/>
            <person name="Husnik F."/>
            <person name="Tashyreva D."/>
            <person name="Prokopchuk G."/>
            <person name="Horak A."/>
            <person name="Kwong W.K."/>
            <person name="Lukes J."/>
            <person name="Keeling P.J."/>
        </authorList>
    </citation>
    <scope>NUCLEOTIDE SEQUENCE [LARGE SCALE GENOMIC DNA]</scope>
    <source>
        <strain evidence="1">1621</strain>
    </source>
</reference>
<sequence length="794" mass="89037">MWQISFCLFCIIGVFLTFARCEYLKECKHYLESKLSNPVFQVLIDSVKVESFRRISLSDVRCYHEALGSYGLGDISVQINLSNLLSGGKILLHATVNPDNKPFSTFSKAAGVLNVLDEFSVFTGKHNINCYFNEGDKVAHFIYGKVCSGFIDYADPEGFSVKCQIEITKEKQSGDTIIASTGDFSGNIPLMWLLERVGCANAAVKGTLCKLKWDVHDSISSSIAIRKKKVNTTHTQLSGKRMINVVLDDCVLYDSDIGKISLSLSSRKNECDVSAVLMSIAPDQVCNYSFRRTENAWEGGGLIDAKYMDLVMRFCRLKGLLPQWVVNVKPSGELKWQVLFGGECRNIASLSIPFSIDTTKYGYDSVLCPSSYVADITVFGKSANTNIISEDKTLQLRCKHSFTDNSHTHDGNIVLSKMVKIGDFVIHPGECDVSTKVSTKANKESAFSVKVNMNNIALDVHQFGLHIMKDQRVSANFDGLYFSQLCHLDILCNGDNGLLIEGNYTYLNGKSDLILSKVRYSNSDYSCRIISGKDYVETKISGDALDLSQSDLKVWISPTYTTYRKELDICLDQIFMKGDRTLQQVQLNSVYESGMYSKGEFDCRLIDNFVHVILRDADIHDKTEVWRFQSDNSGDVMKALGIYDDVDKGVLYIDYLVDRSTVTAKTPFPIINGDLFVFDFRAYKLPFFLKMTCASNVLRPFVKRSYNVFNFLKSDFSISSDGIYISKLDAKGFISHWKLYNCTITDKSARGQILVAPSWYGVGNVIRSVPVIGKVIDYVGLPGVWIPYSLKLDY</sequence>
<dbReference type="AlphaFoldDB" id="A0A5C0UIL9"/>
<dbReference type="KEGG" id="snay:FZC37_00710"/>